<dbReference type="Proteomes" id="UP000295565">
    <property type="component" value="Unassembled WGS sequence"/>
</dbReference>
<sequence>MLRWILLAIVAISSSIQAQTISALWQQVPGFKPLDVGTHQEVSLWLNERTAKKMGSIILLPDWGNRPTDDDAIEPLRQQLPNWGWQTIAITPPQPAKRDTLIEGKDTQAIEDYQKQLLASLDALDKARNERFGYQVVVAQGAMAAWIIRIYAQRQRPLPDALVIIDSYYPNLALNKAIAKELAQLTCPVYDLYFRDANNWALAGVNARRIAMQKAQKSNYRQSEIQSAAYLSVSGSLLAKRLYGWLSSLGWN</sequence>
<evidence type="ECO:0000256" key="1">
    <source>
        <dbReference type="SAM" id="SignalP"/>
    </source>
</evidence>
<dbReference type="InterPro" id="IPR022529">
    <property type="entry name" value="DUF3530"/>
</dbReference>
<keyword evidence="1" id="KW-0732">Signal</keyword>
<dbReference type="OrthoDB" id="9776279at2"/>
<comment type="caution">
    <text evidence="2">The sequence shown here is derived from an EMBL/GenBank/DDBJ whole genome shotgun (WGS) entry which is preliminary data.</text>
</comment>
<organism evidence="2 3">
    <name type="scientific">Celerinatantimonas diazotrophica</name>
    <dbReference type="NCBI Taxonomy" id="412034"/>
    <lineage>
        <taxon>Bacteria</taxon>
        <taxon>Pseudomonadati</taxon>
        <taxon>Pseudomonadota</taxon>
        <taxon>Gammaproteobacteria</taxon>
        <taxon>Celerinatantimonadaceae</taxon>
        <taxon>Celerinatantimonas</taxon>
    </lineage>
</organism>
<gene>
    <name evidence="2" type="ORF">EV690_0363</name>
</gene>
<feature type="chain" id="PRO_5020317500" evidence="1">
    <location>
        <begin position="19"/>
        <end position="252"/>
    </location>
</feature>
<evidence type="ECO:0000313" key="2">
    <source>
        <dbReference type="EMBL" id="TCK63265.1"/>
    </source>
</evidence>
<keyword evidence="3" id="KW-1185">Reference proteome</keyword>
<dbReference type="Pfam" id="PF12048">
    <property type="entry name" value="DUF3530"/>
    <property type="match status" value="2"/>
</dbReference>
<proteinExistence type="predicted"/>
<accession>A0A4R1KF09</accession>
<dbReference type="InterPro" id="IPR029058">
    <property type="entry name" value="AB_hydrolase_fold"/>
</dbReference>
<name>A0A4R1KF09_9GAMM</name>
<dbReference type="EMBL" id="SMGD01000003">
    <property type="protein sequence ID" value="TCK63265.1"/>
    <property type="molecule type" value="Genomic_DNA"/>
</dbReference>
<evidence type="ECO:0000313" key="3">
    <source>
        <dbReference type="Proteomes" id="UP000295565"/>
    </source>
</evidence>
<dbReference type="RefSeq" id="WP_131911231.1">
    <property type="nucleotide sequence ID" value="NZ_OU594967.1"/>
</dbReference>
<protein>
    <submittedName>
        <fullName evidence="2">Uncharacterized protein DUF3530</fullName>
    </submittedName>
</protein>
<feature type="signal peptide" evidence="1">
    <location>
        <begin position="1"/>
        <end position="18"/>
    </location>
</feature>
<dbReference type="SUPFAM" id="SSF53474">
    <property type="entry name" value="alpha/beta-Hydrolases"/>
    <property type="match status" value="1"/>
</dbReference>
<reference evidence="2 3" key="1">
    <citation type="submission" date="2019-03" db="EMBL/GenBank/DDBJ databases">
        <title>Genomic Encyclopedia of Type Strains, Phase IV (KMG-IV): sequencing the most valuable type-strain genomes for metagenomic binning, comparative biology and taxonomic classification.</title>
        <authorList>
            <person name="Goeker M."/>
        </authorList>
    </citation>
    <scope>NUCLEOTIDE SEQUENCE [LARGE SCALE GENOMIC DNA]</scope>
    <source>
        <strain evidence="2 3">DSM 18577</strain>
    </source>
</reference>
<dbReference type="AlphaFoldDB" id="A0A4R1KF09"/>